<protein>
    <recommendedName>
        <fullName evidence="6">4-hydroxy-3-methoxy-5-polyprenylbenzoate decarboxylase</fullName>
    </recommendedName>
</protein>
<keyword evidence="7" id="KW-0862">Zinc</keyword>
<comment type="caution">
    <text evidence="8">The sequence shown here is derived from an EMBL/GenBank/DDBJ whole genome shotgun (WGS) entry which is preliminary data.</text>
</comment>
<proteinExistence type="inferred from homology"/>
<dbReference type="GO" id="GO:0031314">
    <property type="term" value="C:extrinsic component of mitochondrial inner membrane"/>
    <property type="evidence" value="ECO:0007669"/>
    <property type="project" value="UniProtKB-UniRule"/>
</dbReference>
<keyword evidence="2 7" id="KW-0999">Mitochondrion inner membrane</keyword>
<evidence type="ECO:0000313" key="9">
    <source>
        <dbReference type="Proteomes" id="UP000234323"/>
    </source>
</evidence>
<comment type="cofactor">
    <cofactor evidence="7">
        <name>Zn(2+)</name>
        <dbReference type="ChEBI" id="CHEBI:29105"/>
    </cofactor>
</comment>
<evidence type="ECO:0000256" key="1">
    <source>
        <dbReference type="ARBA" id="ARBA00022688"/>
    </source>
</evidence>
<accession>A0A2I1G1N4</accession>
<dbReference type="PANTHER" id="PTHR12922:SF7">
    <property type="entry name" value="UBIQUINONE BIOSYNTHESIS PROTEIN COQ4 HOMOLOG, MITOCHONDRIAL"/>
    <property type="match status" value="1"/>
</dbReference>
<comment type="function">
    <text evidence="7">Lyase that catalyzes the C1-decarboxylation of 4-hydroxy-3-methoxy-5-(all-trans-polyprenyl)benzoic acid into 2-methoxy-6-(all-trans-polyprenyl)phenol during ubiquinone biosynthesis.</text>
</comment>
<evidence type="ECO:0000256" key="2">
    <source>
        <dbReference type="ARBA" id="ARBA00022792"/>
    </source>
</evidence>
<dbReference type="VEuPathDB" id="FungiDB:RhiirA1_389522"/>
<dbReference type="GO" id="GO:0120539">
    <property type="term" value="F:4-hydroxy-3-methoxy-5-polyprenylbenzoate decarboxylase activity"/>
    <property type="evidence" value="ECO:0007669"/>
    <property type="project" value="UniProtKB-EC"/>
</dbReference>
<organism evidence="8 9">
    <name type="scientific">Rhizophagus irregularis</name>
    <dbReference type="NCBI Taxonomy" id="588596"/>
    <lineage>
        <taxon>Eukaryota</taxon>
        <taxon>Fungi</taxon>
        <taxon>Fungi incertae sedis</taxon>
        <taxon>Mucoromycota</taxon>
        <taxon>Glomeromycotina</taxon>
        <taxon>Glomeromycetes</taxon>
        <taxon>Glomerales</taxon>
        <taxon>Glomeraceae</taxon>
        <taxon>Rhizophagus</taxon>
    </lineage>
</organism>
<keyword evidence="5 7" id="KW-0456">Lyase</keyword>
<gene>
    <name evidence="7" type="primary">COQ4</name>
    <name evidence="8" type="ORF">RhiirA4_453932</name>
</gene>
<keyword evidence="9" id="KW-1185">Reference proteome</keyword>
<feature type="binding site" evidence="7">
    <location>
        <position position="209"/>
    </location>
    <ligand>
        <name>Zn(2+)</name>
        <dbReference type="ChEBI" id="CHEBI:29105"/>
    </ligand>
</feature>
<name>A0A2I1G1N4_9GLOM</name>
<dbReference type="Pfam" id="PF05019">
    <property type="entry name" value="Coq4"/>
    <property type="match status" value="1"/>
</dbReference>
<evidence type="ECO:0000256" key="3">
    <source>
        <dbReference type="ARBA" id="ARBA00023128"/>
    </source>
</evidence>
<keyword evidence="7" id="KW-0479">Metal-binding</keyword>
<dbReference type="HAMAP" id="MF_03111">
    <property type="entry name" value="Coq4"/>
    <property type="match status" value="1"/>
</dbReference>
<evidence type="ECO:0000256" key="6">
    <source>
        <dbReference type="ARBA" id="ARBA00081568"/>
    </source>
</evidence>
<dbReference type="EMBL" id="LLXI01000106">
    <property type="protein sequence ID" value="PKY40538.1"/>
    <property type="molecule type" value="Genomic_DNA"/>
</dbReference>
<keyword evidence="1 7" id="KW-0831">Ubiquinone biosynthesis</keyword>
<evidence type="ECO:0000256" key="4">
    <source>
        <dbReference type="ARBA" id="ARBA00023136"/>
    </source>
</evidence>
<dbReference type="InterPro" id="IPR007715">
    <property type="entry name" value="Coq4"/>
</dbReference>
<dbReference type="UniPathway" id="UPA00232"/>
<comment type="similarity">
    <text evidence="7">Belongs to the COQ4 family.</text>
</comment>
<reference evidence="8 9" key="1">
    <citation type="submission" date="2015-10" db="EMBL/GenBank/DDBJ databases">
        <title>Genome analyses suggest a sexual origin of heterokaryosis in a supposedly ancient asexual fungus.</title>
        <authorList>
            <person name="Ropars J."/>
            <person name="Sedzielewska K."/>
            <person name="Noel J."/>
            <person name="Charron P."/>
            <person name="Farinelli L."/>
            <person name="Marton T."/>
            <person name="Kruger M."/>
            <person name="Pelin A."/>
            <person name="Brachmann A."/>
            <person name="Corradi N."/>
        </authorList>
    </citation>
    <scope>NUCLEOTIDE SEQUENCE [LARGE SCALE GENOMIC DNA]</scope>
    <source>
        <strain evidence="8 9">A4</strain>
    </source>
</reference>
<dbReference type="AlphaFoldDB" id="A0A2I1G1N4"/>
<dbReference type="PANTHER" id="PTHR12922">
    <property type="entry name" value="UBIQUINONE BIOSYNTHESIS PROTEIN"/>
    <property type="match status" value="1"/>
</dbReference>
<comment type="catalytic activity">
    <reaction evidence="7">
        <text>a 4-hydroxy-3-methoxy-5-(all-trans-polyprenyl)benzoate + H(+) = a 2-methoxy-6-(all-trans-polyprenyl)phenol + CO2</text>
        <dbReference type="Rhea" id="RHEA:81179"/>
        <dbReference type="Rhea" id="RHEA-COMP:9551"/>
        <dbReference type="Rhea" id="RHEA-COMP:10931"/>
        <dbReference type="ChEBI" id="CHEBI:15378"/>
        <dbReference type="ChEBI" id="CHEBI:16526"/>
        <dbReference type="ChEBI" id="CHEBI:62731"/>
        <dbReference type="ChEBI" id="CHEBI:84443"/>
        <dbReference type="EC" id="4.1.1.130"/>
    </reaction>
</comment>
<comment type="subunit">
    <text evidence="7">Component of a multi-subunit COQ enzyme complex, composed of at least COQ3, COQ4, COQ5, COQ6, COQ7 and COQ9.</text>
</comment>
<dbReference type="InterPro" id="IPR027540">
    <property type="entry name" value="Coq4_euk"/>
</dbReference>
<feature type="binding site" evidence="7">
    <location>
        <position position="197"/>
    </location>
    <ligand>
        <name>Zn(2+)</name>
        <dbReference type="ChEBI" id="CHEBI:29105"/>
    </ligand>
</feature>
<evidence type="ECO:0000256" key="7">
    <source>
        <dbReference type="HAMAP-Rule" id="MF_03111"/>
    </source>
</evidence>
<keyword evidence="4 7" id="KW-0472">Membrane</keyword>
<comment type="pathway">
    <text evidence="7">Cofactor biosynthesis; ubiquinone biosynthesis.</text>
</comment>
<dbReference type="VEuPathDB" id="FungiDB:RhiirFUN_006677"/>
<evidence type="ECO:0000256" key="5">
    <source>
        <dbReference type="ARBA" id="ARBA00023239"/>
    </source>
</evidence>
<keyword evidence="3 7" id="KW-0496">Mitochondrion</keyword>
<dbReference type="VEuPathDB" id="FungiDB:FUN_004521"/>
<feature type="binding site" evidence="7">
    <location>
        <position position="194"/>
    </location>
    <ligand>
        <name>Zn(2+)</name>
        <dbReference type="ChEBI" id="CHEBI:29105"/>
    </ligand>
</feature>
<feature type="binding site" evidence="7">
    <location>
        <position position="193"/>
    </location>
    <ligand>
        <name>Zn(2+)</name>
        <dbReference type="ChEBI" id="CHEBI:29105"/>
    </ligand>
</feature>
<evidence type="ECO:0000313" key="8">
    <source>
        <dbReference type="EMBL" id="PKY40538.1"/>
    </source>
</evidence>
<dbReference type="Proteomes" id="UP000234323">
    <property type="component" value="Unassembled WGS sequence"/>
</dbReference>
<comment type="subcellular location">
    <subcellularLocation>
        <location evidence="7">Mitochondrion inner membrane</location>
        <topology evidence="7">Peripheral membrane protein</topology>
        <orientation evidence="7">Matrix side</orientation>
    </subcellularLocation>
</comment>
<sequence length="288" mass="33580">MNVEISLISRDQFLKIVSQVHPKMLRSTLSLPVSSQVLTRKILLTRNILPINLHRDKKKLELRAHYASSTNAQISNLQKSILAVSSAFTAFFDPKRGDMIATLGETTGSIFVNEMRDNMLRDKTGRRILRERPRIHSSTIDIPYLRSLPLGTFGKEYTNFLDEQKVTPDTRVKVQYIYDDELAYVMQRYRECHDFFHTLTNLPTNVEGELALKWFELVQTGLPMTLLSSIFGPIRLSFKEKERLFKKYVPWALQCGSQCKFLLNVYYEECWDKNIEEMRKELGIYLVD</sequence>
<dbReference type="GO" id="GO:0008270">
    <property type="term" value="F:zinc ion binding"/>
    <property type="evidence" value="ECO:0007669"/>
    <property type="project" value="UniProtKB-UniRule"/>
</dbReference>